<sequence length="343" mass="38053">MKSNDNRDPEVLKIGTHSIKRGQRVNISIKVAALYDHTPLSIPLEIIRGKIPGPTLFISAAIHGDELNGVEIIRRILKRKEISHLSGTLILVPVVNIFGFNNKSRYLPDRRDLNRSFPGNSKGSLASRMAKIFMKEVVKKSTHGIDLHTGAIHRTNLPQIRACLDDEKTRELAQSFGVPVIIDSKLRDGSLREAARKNKVTTLLFEGGEALRFDEDVIKSGVKGCISVMEKIGLIPKHKAKKVKKVQEVYIANSSYWIRSPHSGTLSFNKSLGDRVKKGDILATVSDPFGREVIEITSIDNGILVGQSKLPLVNQGDALFHIATFKNSTKVKKALEEYKDSHT</sequence>
<evidence type="ECO:0000313" key="6">
    <source>
        <dbReference type="EMBL" id="CBW27210.1"/>
    </source>
</evidence>
<dbReference type="InterPro" id="IPR055438">
    <property type="entry name" value="AstE_AspA_cat"/>
</dbReference>
<dbReference type="CDD" id="cd06251">
    <property type="entry name" value="M14_ASTE_ASPA-like"/>
    <property type="match status" value="1"/>
</dbReference>
<reference evidence="7" key="1">
    <citation type="journal article" date="2013" name="ISME J.">
        <title>A small predatory core genome in the divergent marine Bacteriovorax marinus SJ and the terrestrial Bdellovibrio bacteriovorus.</title>
        <authorList>
            <person name="Crossman L.C."/>
            <person name="Chen H."/>
            <person name="Cerdeno-Tarraga A.M."/>
            <person name="Brooks K."/>
            <person name="Quail M.A."/>
            <person name="Pineiro S.A."/>
            <person name="Hobley L."/>
            <person name="Sockett R.E."/>
            <person name="Bentley S.D."/>
            <person name="Parkhill J."/>
            <person name="Williams H.N."/>
            <person name="Stine O.C."/>
        </authorList>
    </citation>
    <scope>NUCLEOTIDE SEQUENCE [LARGE SCALE GENOMIC DNA]</scope>
    <source>
        <strain evidence="7">ATCC BAA-682 / DSM 15412 / SJ</strain>
    </source>
</reference>
<dbReference type="PANTHER" id="PTHR37326">
    <property type="entry name" value="BLL3975 PROTEIN"/>
    <property type="match status" value="1"/>
</dbReference>
<keyword evidence="2" id="KW-0479">Metal-binding</keyword>
<accession>E1X4Y4</accession>
<gene>
    <name evidence="6" type="ordered locus">BMS_2414</name>
</gene>
<evidence type="ECO:0000256" key="3">
    <source>
        <dbReference type="ARBA" id="ARBA00022801"/>
    </source>
</evidence>
<name>E1X4Y4_HALMS</name>
<dbReference type="Proteomes" id="UP000008963">
    <property type="component" value="Chromosome"/>
</dbReference>
<dbReference type="Pfam" id="PF24827">
    <property type="entry name" value="AstE_AspA_cat"/>
    <property type="match status" value="1"/>
</dbReference>
<organism evidence="6 7">
    <name type="scientific">Halobacteriovorax marinus (strain ATCC BAA-682 / DSM 15412 / SJ)</name>
    <name type="common">Bacteriovorax marinus</name>
    <dbReference type="NCBI Taxonomy" id="862908"/>
    <lineage>
        <taxon>Bacteria</taxon>
        <taxon>Pseudomonadati</taxon>
        <taxon>Bdellovibrionota</taxon>
        <taxon>Bacteriovoracia</taxon>
        <taxon>Bacteriovoracales</taxon>
        <taxon>Halobacteriovoraceae</taxon>
        <taxon>Halobacteriovorax</taxon>
    </lineage>
</organism>
<dbReference type="KEGG" id="bmx:BMS_2414"/>
<dbReference type="PIRSF" id="PIRSF039012">
    <property type="entry name" value="ASP"/>
    <property type="match status" value="1"/>
</dbReference>
<protein>
    <recommendedName>
        <fullName evidence="5">Succinylglutamate desuccinylase/Aspartoacylase catalytic domain-containing protein</fullName>
    </recommendedName>
</protein>
<dbReference type="GO" id="GO:0046872">
    <property type="term" value="F:metal ion binding"/>
    <property type="evidence" value="ECO:0007669"/>
    <property type="project" value="UniProtKB-KW"/>
</dbReference>
<dbReference type="RefSeq" id="WP_014244987.1">
    <property type="nucleotide sequence ID" value="NC_016620.1"/>
</dbReference>
<dbReference type="HOGENOM" id="CLU_035605_0_1_7"/>
<dbReference type="GO" id="GO:0016811">
    <property type="term" value="F:hydrolase activity, acting on carbon-nitrogen (but not peptide) bonds, in linear amides"/>
    <property type="evidence" value="ECO:0007669"/>
    <property type="project" value="InterPro"/>
</dbReference>
<keyword evidence="4" id="KW-0862">Zinc</keyword>
<dbReference type="Gene3D" id="3.40.630.10">
    <property type="entry name" value="Zn peptidases"/>
    <property type="match status" value="1"/>
</dbReference>
<keyword evidence="3" id="KW-0378">Hydrolase</keyword>
<evidence type="ECO:0000256" key="1">
    <source>
        <dbReference type="ARBA" id="ARBA00001947"/>
    </source>
</evidence>
<dbReference type="InterPro" id="IPR053138">
    <property type="entry name" value="N-alpha-Ac-DABA_deacetylase"/>
</dbReference>
<proteinExistence type="predicted"/>
<dbReference type="STRING" id="862908.BMS_2414"/>
<dbReference type="eggNOG" id="COG3608">
    <property type="taxonomic scope" value="Bacteria"/>
</dbReference>
<dbReference type="PATRIC" id="fig|862908.3.peg.2300"/>
<dbReference type="SUPFAM" id="SSF53187">
    <property type="entry name" value="Zn-dependent exopeptidases"/>
    <property type="match status" value="1"/>
</dbReference>
<dbReference type="OrthoDB" id="9782876at2"/>
<keyword evidence="7" id="KW-1185">Reference proteome</keyword>
<evidence type="ECO:0000259" key="5">
    <source>
        <dbReference type="Pfam" id="PF24827"/>
    </source>
</evidence>
<dbReference type="AlphaFoldDB" id="E1X4Y4"/>
<feature type="domain" description="Succinylglutamate desuccinylase/Aspartoacylase catalytic" evidence="5">
    <location>
        <begin position="52"/>
        <end position="230"/>
    </location>
</feature>
<dbReference type="InterPro" id="IPR043795">
    <property type="entry name" value="N-alpha-Ac-DABA-like"/>
</dbReference>
<dbReference type="GO" id="GO:0016788">
    <property type="term" value="F:hydrolase activity, acting on ester bonds"/>
    <property type="evidence" value="ECO:0007669"/>
    <property type="project" value="InterPro"/>
</dbReference>
<evidence type="ECO:0000256" key="2">
    <source>
        <dbReference type="ARBA" id="ARBA00022723"/>
    </source>
</evidence>
<dbReference type="PANTHER" id="PTHR37326:SF2">
    <property type="entry name" value="SUCCINYLGLUTAMATE DESUCCINYLASE_ASPARTOACYLASE FAMILY PROTEIN"/>
    <property type="match status" value="1"/>
</dbReference>
<evidence type="ECO:0000313" key="7">
    <source>
        <dbReference type="Proteomes" id="UP000008963"/>
    </source>
</evidence>
<dbReference type="EMBL" id="FQ312005">
    <property type="protein sequence ID" value="CBW27210.1"/>
    <property type="molecule type" value="Genomic_DNA"/>
</dbReference>
<evidence type="ECO:0000256" key="4">
    <source>
        <dbReference type="ARBA" id="ARBA00022833"/>
    </source>
</evidence>
<comment type="cofactor">
    <cofactor evidence="1">
        <name>Zn(2+)</name>
        <dbReference type="ChEBI" id="CHEBI:29105"/>
    </cofactor>
</comment>